<reference evidence="7 9" key="1">
    <citation type="submission" date="2016-10" db="EMBL/GenBank/DDBJ databases">
        <title>Chromobacterium muskegensis sp. nov., an insecticidal bacterium isolated from Sphagnum bogs.</title>
        <authorList>
            <person name="Sparks M.E."/>
            <person name="Blackburn M.B."/>
            <person name="Gundersen-Rindal D.E."/>
            <person name="Mitchell A."/>
            <person name="Farrar R."/>
            <person name="Kuhar D."/>
        </authorList>
    </citation>
    <scope>NUCLEOTIDE SEQUENCE [LARGE SCALE GENOMIC DNA]</scope>
    <source>
        <strain evidence="7 9">21-1</strain>
    </source>
</reference>
<keyword evidence="2 5" id="KW-0808">Transferase</keyword>
<dbReference type="RefSeq" id="WP_031296900.1">
    <property type="nucleotide sequence ID" value="NZ_CP017707.1"/>
</dbReference>
<protein>
    <recommendedName>
        <fullName evidence="4 5">Carbamate kinase</fullName>
    </recommendedName>
</protein>
<evidence type="ECO:0000256" key="1">
    <source>
        <dbReference type="ARBA" id="ARBA00011066"/>
    </source>
</evidence>
<dbReference type="Proteomes" id="UP001455709">
    <property type="component" value="Unassembled WGS sequence"/>
</dbReference>
<evidence type="ECO:0000256" key="4">
    <source>
        <dbReference type="NCBIfam" id="TIGR00746"/>
    </source>
</evidence>
<proteinExistence type="inferred from homology"/>
<comment type="similarity">
    <text evidence="1 5">Belongs to the carbamate kinase family.</text>
</comment>
<evidence type="ECO:0000256" key="5">
    <source>
        <dbReference type="PIRNR" id="PIRNR000723"/>
    </source>
</evidence>
<organism evidence="7 9">
    <name type="scientific">Chromobacterium vaccinii</name>
    <dbReference type="NCBI Taxonomy" id="1108595"/>
    <lineage>
        <taxon>Bacteria</taxon>
        <taxon>Pseudomonadati</taxon>
        <taxon>Pseudomonadota</taxon>
        <taxon>Betaproteobacteria</taxon>
        <taxon>Neisseriales</taxon>
        <taxon>Chromobacteriaceae</taxon>
        <taxon>Chromobacterium</taxon>
    </lineage>
</organism>
<keyword evidence="10" id="KW-1185">Reference proteome</keyword>
<evidence type="ECO:0000313" key="8">
    <source>
        <dbReference type="EMBL" id="MEO2218138.1"/>
    </source>
</evidence>
<evidence type="ECO:0000313" key="10">
    <source>
        <dbReference type="Proteomes" id="UP001455709"/>
    </source>
</evidence>
<dbReference type="Pfam" id="PF00696">
    <property type="entry name" value="AA_kinase"/>
    <property type="match status" value="1"/>
</dbReference>
<dbReference type="GO" id="GO:0005829">
    <property type="term" value="C:cytosol"/>
    <property type="evidence" value="ECO:0007669"/>
    <property type="project" value="TreeGrafter"/>
</dbReference>
<dbReference type="GO" id="GO:0019546">
    <property type="term" value="P:L-arginine deiminase pathway"/>
    <property type="evidence" value="ECO:0007669"/>
    <property type="project" value="TreeGrafter"/>
</dbReference>
<dbReference type="GO" id="GO:0008804">
    <property type="term" value="F:carbamate kinase activity"/>
    <property type="evidence" value="ECO:0007669"/>
    <property type="project" value="UniProtKB-UniRule"/>
</dbReference>
<dbReference type="PANTHER" id="PTHR30409">
    <property type="entry name" value="CARBAMATE KINASE"/>
    <property type="match status" value="1"/>
</dbReference>
<evidence type="ECO:0000256" key="3">
    <source>
        <dbReference type="ARBA" id="ARBA00022777"/>
    </source>
</evidence>
<dbReference type="KEGG" id="cvc:BKX93_09715"/>
<dbReference type="PIRSF" id="PIRSF000723">
    <property type="entry name" value="Carbamate_kin"/>
    <property type="match status" value="1"/>
</dbReference>
<dbReference type="EMBL" id="CP017707">
    <property type="protein sequence ID" value="AOZ50246.1"/>
    <property type="molecule type" value="Genomic_DNA"/>
</dbReference>
<evidence type="ECO:0000256" key="2">
    <source>
        <dbReference type="ARBA" id="ARBA00022679"/>
    </source>
</evidence>
<dbReference type="PRINTS" id="PR01469">
    <property type="entry name" value="CARBMTKINASE"/>
</dbReference>
<accession>A0A1D9LG53</accession>
<name>A0A1D9LG53_9NEIS</name>
<dbReference type="GeneID" id="68841492"/>
<dbReference type="InterPro" id="IPR003964">
    <property type="entry name" value="Carb_kinase"/>
</dbReference>
<dbReference type="PANTHER" id="PTHR30409:SF1">
    <property type="entry name" value="CARBAMATE KINASE-RELATED"/>
    <property type="match status" value="1"/>
</dbReference>
<dbReference type="STRING" id="1108595.BKX93_09715"/>
<dbReference type="AlphaFoldDB" id="A0A1D9LG53"/>
<dbReference type="NCBIfam" id="TIGR00746">
    <property type="entry name" value="arcC"/>
    <property type="match status" value="1"/>
</dbReference>
<dbReference type="InterPro" id="IPR036393">
    <property type="entry name" value="AceGlu_kinase-like_sf"/>
</dbReference>
<dbReference type="EMBL" id="JBDOJC010000001">
    <property type="protein sequence ID" value="MEO2218138.1"/>
    <property type="molecule type" value="Genomic_DNA"/>
</dbReference>
<sequence>MRVVVALGGNALQRRGEAMTADNQRANVKVAAEQLAAVTRLGHNLVMCHGNGPQVGLLGLQNDAYARHVDEKVTPYPLDVLGAQTEGMIGYMVEQELGNVLPFEVPIATILTQTEVDANDPAFQNPTKFVGPVYSKEEAEKLAADKGWAVKADGQYYRRVVPSPKPKRIFEMRPIKWLIEKGAVVIAAGGGGIPTMYQGDKLVGVEAVIDKDLASALLAREIDADYFVIATDVKSVFVGWGTPEAKAIRQAHPDEMDKLGFAAGSMGPKVEAACEFARLTGKKAVIGALEDIEKIVKGEAGTVISTGKPGIEWY</sequence>
<dbReference type="Proteomes" id="UP000178776">
    <property type="component" value="Chromosome"/>
</dbReference>
<dbReference type="Gene3D" id="3.40.1160.10">
    <property type="entry name" value="Acetylglutamate kinase-like"/>
    <property type="match status" value="1"/>
</dbReference>
<dbReference type="FunFam" id="3.40.1160.10:FF:000007">
    <property type="entry name" value="Carbamate kinase"/>
    <property type="match status" value="1"/>
</dbReference>
<evidence type="ECO:0000313" key="7">
    <source>
        <dbReference type="EMBL" id="AOZ50246.1"/>
    </source>
</evidence>
<keyword evidence="3 5" id="KW-0418">Kinase</keyword>
<feature type="domain" description="Aspartate/glutamate/uridylate kinase" evidence="6">
    <location>
        <begin position="1"/>
        <end position="286"/>
    </location>
</feature>
<dbReference type="NCBIfam" id="NF009008">
    <property type="entry name" value="PRK12354.1"/>
    <property type="match status" value="1"/>
</dbReference>
<evidence type="ECO:0000259" key="6">
    <source>
        <dbReference type="Pfam" id="PF00696"/>
    </source>
</evidence>
<dbReference type="SUPFAM" id="SSF53633">
    <property type="entry name" value="Carbamate kinase-like"/>
    <property type="match status" value="1"/>
</dbReference>
<dbReference type="InterPro" id="IPR001048">
    <property type="entry name" value="Asp/Glu/Uridylate_kinase"/>
</dbReference>
<dbReference type="CDD" id="cd04235">
    <property type="entry name" value="AAK_CK"/>
    <property type="match status" value="1"/>
</dbReference>
<gene>
    <name evidence="8" type="primary">arcC</name>
    <name evidence="8" type="ORF">ABGV49_13820</name>
    <name evidence="7" type="ORF">BKX93_09715</name>
</gene>
<evidence type="ECO:0000313" key="9">
    <source>
        <dbReference type="Proteomes" id="UP000178776"/>
    </source>
</evidence>
<reference evidence="8 10" key="2">
    <citation type="submission" date="2024-05" db="EMBL/GenBank/DDBJ databases">
        <authorList>
            <person name="De Oliveira J.P."/>
            <person name="Noriler S.A."/>
            <person name="De Oliveira A.G."/>
            <person name="Sipoli D.S."/>
        </authorList>
    </citation>
    <scope>NUCLEOTIDE SEQUENCE [LARGE SCALE GENOMIC DNA]</scope>
    <source>
        <strain evidence="8 10">LABIM189</strain>
    </source>
</reference>